<evidence type="ECO:0000313" key="2">
    <source>
        <dbReference type="EMBL" id="TLX62004.1"/>
    </source>
</evidence>
<name>A0A5R9QA54_9GAMM</name>
<feature type="domain" description="Transcription-repair-coupling factor C-terminal" evidence="1">
    <location>
        <begin position="88"/>
        <end position="188"/>
    </location>
</feature>
<dbReference type="Pfam" id="PF03461">
    <property type="entry name" value="TRCF"/>
    <property type="match status" value="1"/>
</dbReference>
<dbReference type="InterPro" id="IPR037235">
    <property type="entry name" value="TRCF-like_C_D7"/>
</dbReference>
<organism evidence="2 3">
    <name type="scientific">Stutzerimonas nosocomialis</name>
    <dbReference type="NCBI Taxonomy" id="1056496"/>
    <lineage>
        <taxon>Bacteria</taxon>
        <taxon>Pseudomonadati</taxon>
        <taxon>Pseudomonadota</taxon>
        <taxon>Gammaproteobacteria</taxon>
        <taxon>Pseudomonadales</taxon>
        <taxon>Pseudomonadaceae</taxon>
        <taxon>Stutzerimonas</taxon>
    </lineage>
</organism>
<dbReference type="SUPFAM" id="SSF143517">
    <property type="entry name" value="TRCF domain-like"/>
    <property type="match status" value="1"/>
</dbReference>
<dbReference type="Gene3D" id="3.40.50.300">
    <property type="entry name" value="P-loop containing nucleotide triphosphate hydrolases"/>
    <property type="match status" value="1"/>
</dbReference>
<accession>A0A5R9QA54</accession>
<protein>
    <submittedName>
        <fullName evidence="2">Transcription-repair coupling factor</fullName>
    </submittedName>
</protein>
<proteinExistence type="predicted"/>
<evidence type="ECO:0000259" key="1">
    <source>
        <dbReference type="SMART" id="SM00982"/>
    </source>
</evidence>
<reference evidence="2 3" key="1">
    <citation type="journal article" date="2017" name="Eur. J. Clin. Microbiol. Infect. Dis.">
        <title>Uncommonly isolated clinical Pseudomonas: identification and phylogenetic assignation.</title>
        <authorList>
            <person name="Mulet M."/>
            <person name="Gomila M."/>
            <person name="Ramirez A."/>
            <person name="Cardew S."/>
            <person name="Moore E.R."/>
            <person name="Lalucat J."/>
            <person name="Garcia-Valdes E."/>
        </authorList>
    </citation>
    <scope>NUCLEOTIDE SEQUENCE [LARGE SCALE GENOMIC DNA]</scope>
    <source>
        <strain evidence="2 3">SD129</strain>
    </source>
</reference>
<dbReference type="GO" id="GO:0006281">
    <property type="term" value="P:DNA repair"/>
    <property type="evidence" value="ECO:0007669"/>
    <property type="project" value="InterPro"/>
</dbReference>
<evidence type="ECO:0000313" key="3">
    <source>
        <dbReference type="Proteomes" id="UP000306753"/>
    </source>
</evidence>
<comment type="caution">
    <text evidence="2">The sequence shown here is derived from an EMBL/GenBank/DDBJ whole genome shotgun (WGS) entry which is preliminary data.</text>
</comment>
<dbReference type="EMBL" id="QLAG01000029">
    <property type="protein sequence ID" value="TLX62004.1"/>
    <property type="molecule type" value="Genomic_DNA"/>
</dbReference>
<dbReference type="InterPro" id="IPR027417">
    <property type="entry name" value="P-loop_NTPase"/>
</dbReference>
<gene>
    <name evidence="2" type="ORF">DN820_18680</name>
</gene>
<sequence length="229" mass="25335">PRKAMTPDAEKRLEAIANAQDLGAGFVLATHDLEIRGAGELLGEGQSGQIQAVGFTLYMEMLERAVKSIRKGEEPNLDQPLGGGPEINLRLPALIPEDYLPDVHARLILYKRIASAADEEGLKELQVEMIDRFGLLPEPTKNLVRLTLLKLQAETLGITKIDAGPQGGRIEFAADTRVDPLVLIKLIQSQPNRYKFEGATVFKFQVPMERPEERFNTLEALMERLAPTA</sequence>
<dbReference type="InterPro" id="IPR005118">
    <property type="entry name" value="TRCF_C"/>
</dbReference>
<dbReference type="SMART" id="SM00982">
    <property type="entry name" value="TRCF"/>
    <property type="match status" value="1"/>
</dbReference>
<feature type="non-terminal residue" evidence="2">
    <location>
        <position position="1"/>
    </location>
</feature>
<dbReference type="Gene3D" id="3.90.1150.50">
    <property type="entry name" value="Transcription-repair-coupling factor, D7 domain"/>
    <property type="match status" value="1"/>
</dbReference>
<keyword evidence="3" id="KW-1185">Reference proteome</keyword>
<dbReference type="RefSeq" id="WP_349752751.1">
    <property type="nucleotide sequence ID" value="NZ_QLAG01000029.1"/>
</dbReference>
<dbReference type="SUPFAM" id="SSF52540">
    <property type="entry name" value="P-loop containing nucleoside triphosphate hydrolases"/>
    <property type="match status" value="1"/>
</dbReference>
<dbReference type="Proteomes" id="UP000306753">
    <property type="component" value="Unassembled WGS sequence"/>
</dbReference>
<dbReference type="AlphaFoldDB" id="A0A5R9QA54"/>